<keyword evidence="3" id="KW-1185">Reference proteome</keyword>
<dbReference type="InterPro" id="IPR006439">
    <property type="entry name" value="HAD-SF_hydro_IA"/>
</dbReference>
<dbReference type="InterPro" id="IPR023198">
    <property type="entry name" value="PGP-like_dom2"/>
</dbReference>
<dbReference type="InterPro" id="IPR036412">
    <property type="entry name" value="HAD-like_sf"/>
</dbReference>
<dbReference type="OrthoDB" id="2363873at2759"/>
<dbReference type="Pfam" id="PF00702">
    <property type="entry name" value="Hydrolase"/>
    <property type="match status" value="1"/>
</dbReference>
<evidence type="ECO:0000313" key="2">
    <source>
        <dbReference type="EMBL" id="KIO21639.1"/>
    </source>
</evidence>
<reference evidence="2 3" key="1">
    <citation type="submission" date="2014-04" db="EMBL/GenBank/DDBJ databases">
        <authorList>
            <consortium name="DOE Joint Genome Institute"/>
            <person name="Kuo A."/>
            <person name="Girlanda M."/>
            <person name="Perotto S."/>
            <person name="Kohler A."/>
            <person name="Nagy L.G."/>
            <person name="Floudas D."/>
            <person name="Copeland A."/>
            <person name="Barry K.W."/>
            <person name="Cichocki N."/>
            <person name="Veneault-Fourrey C."/>
            <person name="LaButti K."/>
            <person name="Lindquist E.A."/>
            <person name="Lipzen A."/>
            <person name="Lundell T."/>
            <person name="Morin E."/>
            <person name="Murat C."/>
            <person name="Sun H."/>
            <person name="Tunlid A."/>
            <person name="Henrissat B."/>
            <person name="Grigoriev I.V."/>
            <person name="Hibbett D.S."/>
            <person name="Martin F."/>
            <person name="Nordberg H.P."/>
            <person name="Cantor M.N."/>
            <person name="Hua S.X."/>
        </authorList>
    </citation>
    <scope>NUCLEOTIDE SEQUENCE [LARGE SCALE GENOMIC DNA]</scope>
    <source>
        <strain evidence="2 3">MUT 4182</strain>
    </source>
</reference>
<keyword evidence="1" id="KW-0378">Hydrolase</keyword>
<dbReference type="SUPFAM" id="SSF56784">
    <property type="entry name" value="HAD-like"/>
    <property type="match status" value="1"/>
</dbReference>
<dbReference type="STRING" id="1051891.A0A0C3QBC5"/>
<dbReference type="PANTHER" id="PTHR43316">
    <property type="entry name" value="HYDROLASE, HALOACID DELAHOGENASE-RELATED"/>
    <property type="match status" value="1"/>
</dbReference>
<dbReference type="InterPro" id="IPR023214">
    <property type="entry name" value="HAD_sf"/>
</dbReference>
<dbReference type="PANTHER" id="PTHR43316:SF3">
    <property type="entry name" value="HALOACID DEHALOGENASE, TYPE II (AFU_ORTHOLOGUE AFUA_2G07750)-RELATED"/>
    <property type="match status" value="1"/>
</dbReference>
<dbReference type="SFLD" id="SFLDS00003">
    <property type="entry name" value="Haloacid_Dehalogenase"/>
    <property type="match status" value="1"/>
</dbReference>
<reference evidence="3" key="2">
    <citation type="submission" date="2015-01" db="EMBL/GenBank/DDBJ databases">
        <title>Evolutionary Origins and Diversification of the Mycorrhizal Mutualists.</title>
        <authorList>
            <consortium name="DOE Joint Genome Institute"/>
            <consortium name="Mycorrhizal Genomics Consortium"/>
            <person name="Kohler A."/>
            <person name="Kuo A."/>
            <person name="Nagy L.G."/>
            <person name="Floudas D."/>
            <person name="Copeland A."/>
            <person name="Barry K.W."/>
            <person name="Cichocki N."/>
            <person name="Veneault-Fourrey C."/>
            <person name="LaButti K."/>
            <person name="Lindquist E.A."/>
            <person name="Lipzen A."/>
            <person name="Lundell T."/>
            <person name="Morin E."/>
            <person name="Murat C."/>
            <person name="Riley R."/>
            <person name="Ohm R."/>
            <person name="Sun H."/>
            <person name="Tunlid A."/>
            <person name="Henrissat B."/>
            <person name="Grigoriev I.V."/>
            <person name="Hibbett D.S."/>
            <person name="Martin F."/>
        </authorList>
    </citation>
    <scope>NUCLEOTIDE SEQUENCE [LARGE SCALE GENOMIC DNA]</scope>
    <source>
        <strain evidence="3">MUT 4182</strain>
    </source>
</reference>
<protein>
    <recommendedName>
        <fullName evidence="4">Haloacid dehalogenase</fullName>
    </recommendedName>
</protein>
<dbReference type="EMBL" id="KN823132">
    <property type="protein sequence ID" value="KIO21639.1"/>
    <property type="molecule type" value="Genomic_DNA"/>
</dbReference>
<dbReference type="Gene3D" id="3.40.50.1000">
    <property type="entry name" value="HAD superfamily/HAD-like"/>
    <property type="match status" value="1"/>
</dbReference>
<accession>A0A0C3QBC5</accession>
<dbReference type="PRINTS" id="PR00413">
    <property type="entry name" value="HADHALOGNASE"/>
</dbReference>
<evidence type="ECO:0000256" key="1">
    <source>
        <dbReference type="ARBA" id="ARBA00022801"/>
    </source>
</evidence>
<organism evidence="2 3">
    <name type="scientific">Tulasnella calospora MUT 4182</name>
    <dbReference type="NCBI Taxonomy" id="1051891"/>
    <lineage>
        <taxon>Eukaryota</taxon>
        <taxon>Fungi</taxon>
        <taxon>Dikarya</taxon>
        <taxon>Basidiomycota</taxon>
        <taxon>Agaricomycotina</taxon>
        <taxon>Agaricomycetes</taxon>
        <taxon>Cantharellales</taxon>
        <taxon>Tulasnellaceae</taxon>
        <taxon>Tulasnella</taxon>
    </lineage>
</organism>
<sequence length="264" mass="28852">MTADDASTPAAIRSIKALTFDIIGTCTDWHSVVSSCLRAHAPVNLASTSSTSASDTASAVNGWASEFAHNWRSAFFTHLLELHERQQMMSGADVYKITLKQTMEKLGVSEHEWSDDVIQDLIKSWETASAWNDTAPGLRLLRKKIVLLGLTNGTTIFTINTNRRTGMEFDGIINSDIVGAYKPNPKMYQTAMKALGASEGEIAMVAAHAYDLEAAKKCGFKTIYIRRATEDMDIDDAAIAAKEFDLVVNEGGLVELARRLGCEV</sequence>
<evidence type="ECO:0000313" key="3">
    <source>
        <dbReference type="Proteomes" id="UP000054248"/>
    </source>
</evidence>
<evidence type="ECO:0008006" key="4">
    <source>
        <dbReference type="Google" id="ProtNLM"/>
    </source>
</evidence>
<name>A0A0C3QBC5_9AGAM</name>
<proteinExistence type="predicted"/>
<dbReference type="NCBIfam" id="TIGR01493">
    <property type="entry name" value="HAD-SF-IA-v2"/>
    <property type="match status" value="1"/>
</dbReference>
<dbReference type="Gene3D" id="1.10.150.240">
    <property type="entry name" value="Putative phosphatase, domain 2"/>
    <property type="match status" value="1"/>
</dbReference>
<dbReference type="HOGENOM" id="CLU_045011_3_0_1"/>
<dbReference type="Proteomes" id="UP000054248">
    <property type="component" value="Unassembled WGS sequence"/>
</dbReference>
<gene>
    <name evidence="2" type="ORF">M407DRAFT_80167</name>
</gene>
<dbReference type="InterPro" id="IPR051540">
    <property type="entry name" value="S-2-haloacid_dehalogenase"/>
</dbReference>
<dbReference type="SFLD" id="SFLDG01129">
    <property type="entry name" value="C1.5:_HAD__Beta-PGM__Phosphata"/>
    <property type="match status" value="1"/>
</dbReference>
<dbReference type="AlphaFoldDB" id="A0A0C3QBC5"/>
<dbReference type="GO" id="GO:0016791">
    <property type="term" value="F:phosphatase activity"/>
    <property type="evidence" value="ECO:0007669"/>
    <property type="project" value="UniProtKB-ARBA"/>
</dbReference>